<dbReference type="EMBL" id="CP011412">
    <property type="protein sequence ID" value="AKH19415.1"/>
    <property type="molecule type" value="Genomic_DNA"/>
</dbReference>
<dbReference type="KEGG" id="seds:AAY24_02570"/>
<dbReference type="RefSeq" id="WP_046858354.1">
    <property type="nucleotide sequence ID" value="NZ_CP011412.1"/>
</dbReference>
<keyword evidence="2" id="KW-1185">Reference proteome</keyword>
<evidence type="ECO:0000313" key="1">
    <source>
        <dbReference type="EMBL" id="AKH19415.1"/>
    </source>
</evidence>
<dbReference type="OrthoDB" id="5344363at2"/>
<dbReference type="InterPro" id="IPR009778">
    <property type="entry name" value="ROF"/>
</dbReference>
<accession>A0A0F7JX93</accession>
<evidence type="ECO:0000313" key="2">
    <source>
        <dbReference type="Proteomes" id="UP000034410"/>
    </source>
</evidence>
<protein>
    <submittedName>
        <fullName evidence="1">Uncharacterized protein</fullName>
    </submittedName>
</protein>
<organism evidence="1 2">
    <name type="scientific">Sedimenticola thiotaurini</name>
    <dbReference type="NCBI Taxonomy" id="1543721"/>
    <lineage>
        <taxon>Bacteria</taxon>
        <taxon>Pseudomonadati</taxon>
        <taxon>Pseudomonadota</taxon>
        <taxon>Gammaproteobacteria</taxon>
        <taxon>Chromatiales</taxon>
        <taxon>Sedimenticolaceae</taxon>
        <taxon>Sedimenticola</taxon>
    </lineage>
</organism>
<reference evidence="1 2" key="1">
    <citation type="journal article" date="2015" name="Genome Announc.">
        <title>Complete Genome Sequence of Sedimenticola thiotaurini Strain SIP-G1, a Polyphosphate- and Polyhydroxyalkanoate-Accumulating Sulfur-Oxidizing Gammaproteobacterium Isolated from Salt Marsh Sediments.</title>
        <authorList>
            <person name="Flood B.E."/>
            <person name="Jones D.S."/>
            <person name="Bailey J.V."/>
        </authorList>
    </citation>
    <scope>NUCLEOTIDE SEQUENCE [LARGE SCALE GENOMIC DNA]</scope>
    <source>
        <strain evidence="1 2">SIP-G1</strain>
    </source>
</reference>
<dbReference type="Proteomes" id="UP000034410">
    <property type="component" value="Chromosome"/>
</dbReference>
<dbReference type="SUPFAM" id="SSF101744">
    <property type="entry name" value="Rof/RNase P subunit-like"/>
    <property type="match status" value="1"/>
</dbReference>
<gene>
    <name evidence="1" type="ORF">AAY24_02570</name>
</gene>
<dbReference type="Pfam" id="PF07073">
    <property type="entry name" value="ROF"/>
    <property type="match status" value="1"/>
</dbReference>
<dbReference type="InterPro" id="IPR023534">
    <property type="entry name" value="Rof/RNase_P-like"/>
</dbReference>
<sequence length="80" mass="8756">MISCAQHDYVEIACLYRMGVILTLRSGEVLRGIAVDTARNQAGEECLKLSTGSAEALVVLDQVRQMEAAEENPHFATVDF</sequence>
<proteinExistence type="predicted"/>
<name>A0A0F7JX93_9GAMM</name>
<dbReference type="AlphaFoldDB" id="A0A0F7JX93"/>
<dbReference type="InterPro" id="IPR038626">
    <property type="entry name" value="Rof-like_sf"/>
</dbReference>
<dbReference type="Gene3D" id="2.30.30.400">
    <property type="entry name" value="Rof-like"/>
    <property type="match status" value="1"/>
</dbReference>